<reference evidence="13 14" key="1">
    <citation type="submission" date="2018-12" db="EMBL/GenBank/DDBJ databases">
        <title>Sequencing of bacterial isolates from soil warming experiment in Harvard Forest, Massachusetts, USA.</title>
        <authorList>
            <person name="Deangelis K."/>
        </authorList>
    </citation>
    <scope>NUCLEOTIDE SEQUENCE [LARGE SCALE GENOMIC DNA]</scope>
    <source>
        <strain evidence="13 14">EB153</strain>
    </source>
</reference>
<feature type="binding site" evidence="9">
    <location>
        <begin position="196"/>
        <end position="197"/>
    </location>
    <ligand>
        <name>2-[(2R,5Z)-2-carboxy-4-methylthiazol-5(2H)-ylidene]ethyl phosphate</name>
        <dbReference type="ChEBI" id="CHEBI:62899"/>
    </ligand>
</feature>
<comment type="catalytic activity">
    <reaction evidence="8 9 10">
        <text>2-[(2R,5Z)-2-carboxy-4-methylthiazol-5(2H)-ylidene]ethyl phosphate + 4-amino-2-methyl-5-(diphosphooxymethyl)pyrimidine + 2 H(+) = thiamine phosphate + CO2 + diphosphate</text>
        <dbReference type="Rhea" id="RHEA:47844"/>
        <dbReference type="ChEBI" id="CHEBI:15378"/>
        <dbReference type="ChEBI" id="CHEBI:16526"/>
        <dbReference type="ChEBI" id="CHEBI:33019"/>
        <dbReference type="ChEBI" id="CHEBI:37575"/>
        <dbReference type="ChEBI" id="CHEBI:57841"/>
        <dbReference type="ChEBI" id="CHEBI:62899"/>
        <dbReference type="EC" id="2.5.1.3"/>
    </reaction>
</comment>
<organism evidence="13 14">
    <name type="scientific">Edaphobacter aggregans</name>
    <dbReference type="NCBI Taxonomy" id="570835"/>
    <lineage>
        <taxon>Bacteria</taxon>
        <taxon>Pseudomonadati</taxon>
        <taxon>Acidobacteriota</taxon>
        <taxon>Terriglobia</taxon>
        <taxon>Terriglobales</taxon>
        <taxon>Acidobacteriaceae</taxon>
        <taxon>Edaphobacter</taxon>
    </lineage>
</organism>
<dbReference type="UniPathway" id="UPA00060">
    <property type="reaction ID" value="UER00141"/>
</dbReference>
<evidence type="ECO:0000256" key="6">
    <source>
        <dbReference type="ARBA" id="ARBA00047334"/>
    </source>
</evidence>
<feature type="binding site" evidence="9">
    <location>
        <position position="81"/>
    </location>
    <ligand>
        <name>Mg(2+)</name>
        <dbReference type="ChEBI" id="CHEBI:18420"/>
    </ligand>
</feature>
<comment type="caution">
    <text evidence="13">The sequence shown here is derived from an EMBL/GenBank/DDBJ whole genome shotgun (WGS) entry which is preliminary data.</text>
</comment>
<keyword evidence="5 9" id="KW-0784">Thiamine biosynthesis</keyword>
<dbReference type="Gene3D" id="3.20.20.70">
    <property type="entry name" value="Aldolase class I"/>
    <property type="match status" value="1"/>
</dbReference>
<comment type="catalytic activity">
    <reaction evidence="6 9 10">
        <text>4-methyl-5-(2-phosphooxyethyl)-thiazole + 4-amino-2-methyl-5-(diphosphooxymethyl)pyrimidine + H(+) = thiamine phosphate + diphosphate</text>
        <dbReference type="Rhea" id="RHEA:22328"/>
        <dbReference type="ChEBI" id="CHEBI:15378"/>
        <dbReference type="ChEBI" id="CHEBI:33019"/>
        <dbReference type="ChEBI" id="CHEBI:37575"/>
        <dbReference type="ChEBI" id="CHEBI:57841"/>
        <dbReference type="ChEBI" id="CHEBI:58296"/>
        <dbReference type="EC" id="2.5.1.3"/>
    </reaction>
</comment>
<dbReference type="PANTHER" id="PTHR20857">
    <property type="entry name" value="THIAMINE-PHOSPHATE PYROPHOSPHORYLASE"/>
    <property type="match status" value="1"/>
</dbReference>
<dbReference type="InterPro" id="IPR036206">
    <property type="entry name" value="ThiamineP_synth_sf"/>
</dbReference>
<dbReference type="GO" id="GO:0009229">
    <property type="term" value="P:thiamine diphosphate biosynthetic process"/>
    <property type="evidence" value="ECO:0007669"/>
    <property type="project" value="UniProtKB-UniRule"/>
</dbReference>
<feature type="binding site" evidence="9">
    <location>
        <position position="80"/>
    </location>
    <ligand>
        <name>4-amino-2-methyl-5-(diphosphooxymethyl)pyrimidine</name>
        <dbReference type="ChEBI" id="CHEBI:57841"/>
    </ligand>
</feature>
<feature type="binding site" evidence="9">
    <location>
        <position position="100"/>
    </location>
    <ligand>
        <name>Mg(2+)</name>
        <dbReference type="ChEBI" id="CHEBI:18420"/>
    </ligand>
</feature>
<dbReference type="NCBIfam" id="TIGR00693">
    <property type="entry name" value="thiE"/>
    <property type="match status" value="1"/>
</dbReference>
<keyword evidence="2 9" id="KW-0808">Transferase</keyword>
<feature type="binding site" evidence="9">
    <location>
        <position position="119"/>
    </location>
    <ligand>
        <name>4-amino-2-methyl-5-(diphosphooxymethyl)pyrimidine</name>
        <dbReference type="ChEBI" id="CHEBI:57841"/>
    </ligand>
</feature>
<dbReference type="AlphaFoldDB" id="A0A3R9Q6V2"/>
<sequence length="218" mass="22881">MGEGAVSLRSLTLPRLYPIVDAGLLGSRRAGVEDFARSLLDAGVTLLQFRDKSSAPSDVLRNAALIREVFAWEKARLIMNDRADLALLAGWDGVHVGQGDLSPEDARQVVGARRIVGVSTHTDEQVRLAELSCADYVAVGPVFATGTKVDAEPVIGLEGVMRARGLTAKPIVAIGGITRANAKSVMDAGADSVAVISALLVEGEPVAKVAGDFLDLLR</sequence>
<keyword evidence="3 9" id="KW-0479">Metal-binding</keyword>
<evidence type="ECO:0000256" key="1">
    <source>
        <dbReference type="ARBA" id="ARBA00005165"/>
    </source>
</evidence>
<comment type="pathway">
    <text evidence="1 9 11">Cofactor biosynthesis; thiamine diphosphate biosynthesis; thiamine phosphate from 4-amino-2-methyl-5-diphosphomethylpyrimidine and 4-methyl-5-(2-phosphoethyl)-thiazole: step 1/1.</text>
</comment>
<evidence type="ECO:0000256" key="9">
    <source>
        <dbReference type="HAMAP-Rule" id="MF_00097"/>
    </source>
</evidence>
<comment type="function">
    <text evidence="9">Condenses 4-methyl-5-(beta-hydroxyethyl)thiazole monophosphate (THZ-P) and 2-methyl-4-amino-5-hydroxymethyl pyrimidine pyrophosphate (HMP-PP) to form thiamine monophosphate (TMP).</text>
</comment>
<dbReference type="Proteomes" id="UP000269669">
    <property type="component" value="Unassembled WGS sequence"/>
</dbReference>
<feature type="binding site" evidence="9">
    <location>
        <position position="148"/>
    </location>
    <ligand>
        <name>4-amino-2-methyl-5-(diphosphooxymethyl)pyrimidine</name>
        <dbReference type="ChEBI" id="CHEBI:57841"/>
    </ligand>
</feature>
<evidence type="ECO:0000313" key="14">
    <source>
        <dbReference type="Proteomes" id="UP000269669"/>
    </source>
</evidence>
<dbReference type="InterPro" id="IPR034291">
    <property type="entry name" value="TMP_synthase"/>
</dbReference>
<gene>
    <name evidence="9" type="primary">thiE</name>
    <name evidence="13" type="ORF">EDE15_0309</name>
</gene>
<evidence type="ECO:0000256" key="4">
    <source>
        <dbReference type="ARBA" id="ARBA00022842"/>
    </source>
</evidence>
<dbReference type="HAMAP" id="MF_00097">
    <property type="entry name" value="TMP_synthase"/>
    <property type="match status" value="1"/>
</dbReference>
<comment type="similarity">
    <text evidence="9 10">Belongs to the thiamine-phosphate synthase family.</text>
</comment>
<evidence type="ECO:0000256" key="2">
    <source>
        <dbReference type="ARBA" id="ARBA00022679"/>
    </source>
</evidence>
<dbReference type="GO" id="GO:0000287">
    <property type="term" value="F:magnesium ion binding"/>
    <property type="evidence" value="ECO:0007669"/>
    <property type="project" value="UniProtKB-UniRule"/>
</dbReference>
<dbReference type="GO" id="GO:0004789">
    <property type="term" value="F:thiamine-phosphate diphosphorylase activity"/>
    <property type="evidence" value="ECO:0007669"/>
    <property type="project" value="UniProtKB-UniRule"/>
</dbReference>
<evidence type="ECO:0000256" key="5">
    <source>
        <dbReference type="ARBA" id="ARBA00022977"/>
    </source>
</evidence>
<dbReference type="SUPFAM" id="SSF51391">
    <property type="entry name" value="Thiamin phosphate synthase"/>
    <property type="match status" value="1"/>
</dbReference>
<evidence type="ECO:0000256" key="3">
    <source>
        <dbReference type="ARBA" id="ARBA00022723"/>
    </source>
</evidence>
<evidence type="ECO:0000256" key="8">
    <source>
        <dbReference type="ARBA" id="ARBA00047883"/>
    </source>
</evidence>
<accession>A0A3R9Q6V2</accession>
<comment type="catalytic activity">
    <reaction evidence="7 9 10">
        <text>2-(2-carboxy-4-methylthiazol-5-yl)ethyl phosphate + 4-amino-2-methyl-5-(diphosphooxymethyl)pyrimidine + 2 H(+) = thiamine phosphate + CO2 + diphosphate</text>
        <dbReference type="Rhea" id="RHEA:47848"/>
        <dbReference type="ChEBI" id="CHEBI:15378"/>
        <dbReference type="ChEBI" id="CHEBI:16526"/>
        <dbReference type="ChEBI" id="CHEBI:33019"/>
        <dbReference type="ChEBI" id="CHEBI:37575"/>
        <dbReference type="ChEBI" id="CHEBI:57841"/>
        <dbReference type="ChEBI" id="CHEBI:62890"/>
        <dbReference type="EC" id="2.5.1.3"/>
    </reaction>
</comment>
<evidence type="ECO:0000256" key="7">
    <source>
        <dbReference type="ARBA" id="ARBA00047851"/>
    </source>
</evidence>
<dbReference type="EC" id="2.5.1.3" evidence="9"/>
<dbReference type="PANTHER" id="PTHR20857:SF15">
    <property type="entry name" value="THIAMINE-PHOSPHATE SYNTHASE"/>
    <property type="match status" value="1"/>
</dbReference>
<comment type="cofactor">
    <cofactor evidence="9">
        <name>Mg(2+)</name>
        <dbReference type="ChEBI" id="CHEBI:18420"/>
    </cofactor>
    <text evidence="9">Binds 1 Mg(2+) ion per subunit.</text>
</comment>
<keyword evidence="14" id="KW-1185">Reference proteome</keyword>
<dbReference type="Pfam" id="PF02581">
    <property type="entry name" value="TMP-TENI"/>
    <property type="match status" value="1"/>
</dbReference>
<feature type="domain" description="Thiamine phosphate synthase/TenI" evidence="12">
    <location>
        <begin position="16"/>
        <end position="199"/>
    </location>
</feature>
<evidence type="ECO:0000256" key="11">
    <source>
        <dbReference type="RuleBase" id="RU004253"/>
    </source>
</evidence>
<feature type="binding site" evidence="9">
    <location>
        <begin position="145"/>
        <end position="147"/>
    </location>
    <ligand>
        <name>2-[(2R,5Z)-2-carboxy-4-methylthiazol-5(2H)-ylidene]ethyl phosphate</name>
        <dbReference type="ChEBI" id="CHEBI:62899"/>
    </ligand>
</feature>
<dbReference type="EMBL" id="RSDW01000001">
    <property type="protein sequence ID" value="RSL14841.1"/>
    <property type="molecule type" value="Genomic_DNA"/>
</dbReference>
<proteinExistence type="inferred from homology"/>
<dbReference type="InterPro" id="IPR022998">
    <property type="entry name" value="ThiamineP_synth_TenI"/>
</dbReference>
<evidence type="ECO:0000313" key="13">
    <source>
        <dbReference type="EMBL" id="RSL14841.1"/>
    </source>
</evidence>
<name>A0A3R9Q6V2_9BACT</name>
<dbReference type="GO" id="GO:0009228">
    <property type="term" value="P:thiamine biosynthetic process"/>
    <property type="evidence" value="ECO:0007669"/>
    <property type="project" value="UniProtKB-KW"/>
</dbReference>
<dbReference type="CDD" id="cd00564">
    <property type="entry name" value="TMP_TenI"/>
    <property type="match status" value="1"/>
</dbReference>
<evidence type="ECO:0000256" key="10">
    <source>
        <dbReference type="RuleBase" id="RU003826"/>
    </source>
</evidence>
<dbReference type="GO" id="GO:0005737">
    <property type="term" value="C:cytoplasm"/>
    <property type="evidence" value="ECO:0007669"/>
    <property type="project" value="TreeGrafter"/>
</dbReference>
<protein>
    <recommendedName>
        <fullName evidence="9">Thiamine-phosphate synthase</fullName>
        <shortName evidence="9">TP synthase</shortName>
        <shortName evidence="9">TPS</shortName>
        <ecNumber evidence="9">2.5.1.3</ecNumber>
    </recommendedName>
    <alternativeName>
        <fullName evidence="9">Thiamine-phosphate pyrophosphorylase</fullName>
        <shortName evidence="9">TMP pyrophosphorylase</shortName>
        <shortName evidence="9">TMP-PPase</shortName>
    </alternativeName>
</protein>
<dbReference type="RefSeq" id="WP_260472615.1">
    <property type="nucleotide sequence ID" value="NZ_RSDW01000001.1"/>
</dbReference>
<feature type="binding site" evidence="9">
    <location>
        <begin position="48"/>
        <end position="52"/>
    </location>
    <ligand>
        <name>4-amino-2-methyl-5-(diphosphooxymethyl)pyrimidine</name>
        <dbReference type="ChEBI" id="CHEBI:57841"/>
    </ligand>
</feature>
<evidence type="ECO:0000259" key="12">
    <source>
        <dbReference type="Pfam" id="PF02581"/>
    </source>
</evidence>
<dbReference type="InterPro" id="IPR013785">
    <property type="entry name" value="Aldolase_TIM"/>
</dbReference>
<keyword evidence="4 9" id="KW-0460">Magnesium</keyword>
<feature type="binding site" evidence="9">
    <location>
        <position position="176"/>
    </location>
    <ligand>
        <name>2-[(2R,5Z)-2-carboxy-4-methylthiazol-5(2H)-ylidene]ethyl phosphate</name>
        <dbReference type="ChEBI" id="CHEBI:62899"/>
    </ligand>
</feature>